<sequence>MKQKIQKTNGFTPLESPDEMFCAVTDLASQVQCKKIQWKRKHSLTGFTLVELLFAVSFLAIFIISTGAFWLGMTNLWHDNTAKVNTVVSAKKALTHMSRELRRAQLSSLVISGSQNNRTVVFQTPYQSCDSNGNNCQWLFGADGTQNGTIRYYLNNGTLIRETRAADNSVLSQRNITNGVTALEFQQVNNDAYFNSYELNNGTDEPHTYEMMIACVKNGAQDRSLTTSLTSRITMRIT</sequence>
<keyword evidence="1" id="KW-0812">Transmembrane</keyword>
<dbReference type="EMBL" id="PCVY01000053">
    <property type="protein sequence ID" value="PIQ86029.1"/>
    <property type="molecule type" value="Genomic_DNA"/>
</dbReference>
<dbReference type="AlphaFoldDB" id="A0A2H0LNN8"/>
<dbReference type="Proteomes" id="UP000230859">
    <property type="component" value="Unassembled WGS sequence"/>
</dbReference>
<comment type="caution">
    <text evidence="2">The sequence shown here is derived from an EMBL/GenBank/DDBJ whole genome shotgun (WGS) entry which is preliminary data.</text>
</comment>
<name>A0A2H0LNN8_9BACT</name>
<evidence type="ECO:0000313" key="3">
    <source>
        <dbReference type="Proteomes" id="UP000230859"/>
    </source>
</evidence>
<protein>
    <submittedName>
        <fullName evidence="2">Uncharacterized protein</fullName>
    </submittedName>
</protein>
<proteinExistence type="predicted"/>
<accession>A0A2H0LNN8</accession>
<keyword evidence="1" id="KW-0472">Membrane</keyword>
<evidence type="ECO:0000256" key="1">
    <source>
        <dbReference type="SAM" id="Phobius"/>
    </source>
</evidence>
<organism evidence="2 3">
    <name type="scientific">Candidatus Abzuiibacterium crystallinum</name>
    <dbReference type="NCBI Taxonomy" id="1974748"/>
    <lineage>
        <taxon>Bacteria</taxon>
        <taxon>Pseudomonadati</taxon>
        <taxon>Candidatus Omnitrophota</taxon>
        <taxon>Candidatus Abzuiibacterium</taxon>
    </lineage>
</organism>
<evidence type="ECO:0000313" key="2">
    <source>
        <dbReference type="EMBL" id="PIQ86029.1"/>
    </source>
</evidence>
<feature type="transmembrane region" description="Helical" evidence="1">
    <location>
        <begin position="44"/>
        <end position="71"/>
    </location>
</feature>
<keyword evidence="1" id="KW-1133">Transmembrane helix</keyword>
<gene>
    <name evidence="2" type="ORF">COV74_06245</name>
</gene>
<reference evidence="2 3" key="1">
    <citation type="submission" date="2017-09" db="EMBL/GenBank/DDBJ databases">
        <title>Depth-based differentiation of microbial function through sediment-hosted aquifers and enrichment of novel symbionts in the deep terrestrial subsurface.</title>
        <authorList>
            <person name="Probst A.J."/>
            <person name="Ladd B."/>
            <person name="Jarett J.K."/>
            <person name="Geller-Mcgrath D.E."/>
            <person name="Sieber C.M."/>
            <person name="Emerson J.B."/>
            <person name="Anantharaman K."/>
            <person name="Thomas B.C."/>
            <person name="Malmstrom R."/>
            <person name="Stieglmeier M."/>
            <person name="Klingl A."/>
            <person name="Woyke T."/>
            <person name="Ryan C.M."/>
            <person name="Banfield J.F."/>
        </authorList>
    </citation>
    <scope>NUCLEOTIDE SEQUENCE [LARGE SCALE GENOMIC DNA]</scope>
    <source>
        <strain evidence="2">CG11_big_fil_rev_8_21_14_0_20_45_26</strain>
    </source>
</reference>